<organism evidence="2 3">
    <name type="scientific">Stylonychia lemnae</name>
    <name type="common">Ciliate</name>
    <dbReference type="NCBI Taxonomy" id="5949"/>
    <lineage>
        <taxon>Eukaryota</taxon>
        <taxon>Sar</taxon>
        <taxon>Alveolata</taxon>
        <taxon>Ciliophora</taxon>
        <taxon>Intramacronucleata</taxon>
        <taxon>Spirotrichea</taxon>
        <taxon>Stichotrichia</taxon>
        <taxon>Sporadotrichida</taxon>
        <taxon>Oxytrichidae</taxon>
        <taxon>Stylonychinae</taxon>
        <taxon>Stylonychia</taxon>
    </lineage>
</organism>
<feature type="compositionally biased region" description="Basic and acidic residues" evidence="1">
    <location>
        <begin position="188"/>
        <end position="216"/>
    </location>
</feature>
<evidence type="ECO:0000256" key="1">
    <source>
        <dbReference type="SAM" id="MobiDB-lite"/>
    </source>
</evidence>
<gene>
    <name evidence="2" type="primary">Contig1246.g1374</name>
    <name evidence="2" type="ORF">STYLEM_11220</name>
</gene>
<name>A0A078AJX4_STYLE</name>
<protein>
    <submittedName>
        <fullName evidence="2">Uncharacterized protein</fullName>
    </submittedName>
</protein>
<proteinExistence type="predicted"/>
<dbReference type="OMA" id="IYQRSIN"/>
<feature type="region of interest" description="Disordered" evidence="1">
    <location>
        <begin position="445"/>
        <end position="474"/>
    </location>
</feature>
<dbReference type="Proteomes" id="UP000039865">
    <property type="component" value="Unassembled WGS sequence"/>
</dbReference>
<dbReference type="EMBL" id="CCKQ01010653">
    <property type="protein sequence ID" value="CDW82191.1"/>
    <property type="molecule type" value="Genomic_DNA"/>
</dbReference>
<evidence type="ECO:0000313" key="3">
    <source>
        <dbReference type="Proteomes" id="UP000039865"/>
    </source>
</evidence>
<sequence>MSSPVIDPFKLRTYGLKKPLDEKEDKINKLLEENKRYYPTVKNGQVDEWGAVIKHQTEQFQLGQQLAQQQDKFQKKAYQEELQKDVERKKAEQDLQLQLKQRELEIQREYKRQQDEKMQFLKNQEHMTKASVNNLNRRQMSEVHQRSLQVRDLDREMGQKIADEAQREQRQYEDLMRLKKETFTKQFQDDYQEKQRQRQIEQLQKEQEKEEARKMQDYNGQKQMQNQVEFRDRMSKLNEEDRIKQNIYQRSINMSPNMKNYQLSNDNSQDINSFLNQIQSKDVQGQDMRKNYLLQTSETVKNQILMREQQKSFERQNVSMEQLVQKEYATNLNQSMIDSINEKKRRQDQYREMLDNQIKVTNQMISSYGNMTNQEKKLNRADLLAYKSYDNNQYSLIPGIQNKTLQKKTNGYIQNNTSVDSPQKRQLGNLNQTIENVYMAQGSPVINYDKPQSQNNDARSHSRNRSLRQSVGDFRPYEQNNLAGNFSTIMNVNQSIANFDRQMNKERAHALRYAATNILN</sequence>
<evidence type="ECO:0000313" key="2">
    <source>
        <dbReference type="EMBL" id="CDW82191.1"/>
    </source>
</evidence>
<dbReference type="AlphaFoldDB" id="A0A078AJX4"/>
<keyword evidence="3" id="KW-1185">Reference proteome</keyword>
<accession>A0A078AJX4</accession>
<reference evidence="2 3" key="1">
    <citation type="submission" date="2014-06" db="EMBL/GenBank/DDBJ databases">
        <authorList>
            <person name="Swart Estienne"/>
        </authorList>
    </citation>
    <scope>NUCLEOTIDE SEQUENCE [LARGE SCALE GENOMIC DNA]</scope>
    <source>
        <strain evidence="2 3">130c</strain>
    </source>
</reference>
<feature type="region of interest" description="Disordered" evidence="1">
    <location>
        <begin position="188"/>
        <end position="226"/>
    </location>
</feature>
<dbReference type="InParanoid" id="A0A078AJX4"/>